<protein>
    <submittedName>
        <fullName evidence="5">Monooxygenase FAD-binding protein</fullName>
    </submittedName>
</protein>
<keyword evidence="5" id="KW-0560">Oxidoreductase</keyword>
<dbReference type="InterPro" id="IPR036188">
    <property type="entry name" value="FAD/NAD-bd_sf"/>
</dbReference>
<dbReference type="OrthoDB" id="3443359at2"/>
<reference evidence="5 6" key="2">
    <citation type="journal article" date="2018" name="Int. J. Syst. Evol. Microbiol.">
        <title>Burkholderia insecticola sp. nov., a gut symbiotic bacterium of the bean bug Riptortus pedestris.</title>
        <authorList>
            <person name="Takeshita K."/>
            <person name="Tamaki H."/>
            <person name="Ohbayashi T."/>
            <person name="Meng X.-Y."/>
            <person name="Sone T."/>
            <person name="Mitani Y."/>
            <person name="Peeters C."/>
            <person name="Kikuchi Y."/>
            <person name="Vandamme P."/>
        </authorList>
    </citation>
    <scope>NUCLEOTIDE SEQUENCE [LARGE SCALE GENOMIC DNA]</scope>
    <source>
        <strain evidence="5">RPE64</strain>
    </source>
</reference>
<dbReference type="Gene3D" id="3.50.50.60">
    <property type="entry name" value="FAD/NAD(P)-binding domain"/>
    <property type="match status" value="1"/>
</dbReference>
<reference evidence="5 6" key="1">
    <citation type="journal article" date="2013" name="Genome Announc.">
        <title>Complete Genome Sequence of Burkholderia sp. Strain RPE64, Bacterial Symbiont of the Bean Bug Riptortus pedestris.</title>
        <authorList>
            <person name="Shibata T.F."/>
            <person name="Maeda T."/>
            <person name="Nikoh N."/>
            <person name="Yamaguchi K."/>
            <person name="Oshima K."/>
            <person name="Hattori M."/>
            <person name="Nishiyama T."/>
            <person name="Hasebe M."/>
            <person name="Fukatsu T."/>
            <person name="Kikuchi Y."/>
            <person name="Shigenobu S."/>
        </authorList>
    </citation>
    <scope>NUCLEOTIDE SEQUENCE [LARGE SCALE GENOMIC DNA]</scope>
</reference>
<evidence type="ECO:0000313" key="6">
    <source>
        <dbReference type="Proteomes" id="UP000013966"/>
    </source>
</evidence>
<dbReference type="Gene3D" id="3.30.70.2450">
    <property type="match status" value="1"/>
</dbReference>
<name>R4WXZ5_9BURK</name>
<organism evidence="5 6">
    <name type="scientific">Caballeronia insecticola</name>
    <dbReference type="NCBI Taxonomy" id="758793"/>
    <lineage>
        <taxon>Bacteria</taxon>
        <taxon>Pseudomonadati</taxon>
        <taxon>Pseudomonadota</taxon>
        <taxon>Betaproteobacteria</taxon>
        <taxon>Burkholderiales</taxon>
        <taxon>Burkholderiaceae</taxon>
        <taxon>Caballeronia</taxon>
    </lineage>
</organism>
<sequence length="534" mass="57469">MTDTTDVLDVLIVGAGPVGLMLATQLRRDGVNVRVIDTHAERTFFVKALGVTARTLEIFDDLGIAREAIDAGVWLTGAETFQDGAPAFSAQFPREGMPYGALSLAQFETERVLEAALARHGGHVEYGATLVDFTEADDVIDARIQHANGDTHTLRCRWLVGCDGARSTVRRHLNVAFEGDQFPQTFMLADVDVDWNLPRGPMYRFNVAADAGSIALAALPVRGSVRRYRLSMVLLPDDAARHALNSTPDFAEIERIMLPVLPDGTKLSSMRWSSVYRVSHRIAQHYAQGRALLAGDAAHIHPPVGGQGMNTGLQDAHNLAWKLVLATRGIASDALIGTYEAERRPVGLDVVEATSRAMNTVLAHGEMRPAMRETQLLIGYRGSSIVADECSALSPELPAPGDRVPEVGALAETFVGHGQRLQDHIGRGRHTLLGFLDDDTHIEAFDAAAVAWRAALGEAAGAVLIAAPSVALAASETYRTLSDAEGEFAAAFGARNGMVWVVRPDGHIGYRSASFNAHALIAWLENVLGKTVAR</sequence>
<feature type="domain" description="FAD-binding" evidence="4">
    <location>
        <begin position="9"/>
        <end position="353"/>
    </location>
</feature>
<dbReference type="PRINTS" id="PR00420">
    <property type="entry name" value="RNGMNOXGNASE"/>
</dbReference>
<dbReference type="Proteomes" id="UP000013966">
    <property type="component" value="Chromosome 3"/>
</dbReference>
<keyword evidence="2" id="KW-0285">Flavoprotein</keyword>
<comment type="cofactor">
    <cofactor evidence="1">
        <name>FAD</name>
        <dbReference type="ChEBI" id="CHEBI:57692"/>
    </cofactor>
</comment>
<dbReference type="KEGG" id="buo:BRPE64_CCDS01120"/>
<dbReference type="InterPro" id="IPR050641">
    <property type="entry name" value="RIFMO-like"/>
</dbReference>
<dbReference type="Pfam" id="PF01494">
    <property type="entry name" value="FAD_binding_3"/>
    <property type="match status" value="1"/>
</dbReference>
<keyword evidence="3" id="KW-0274">FAD</keyword>
<evidence type="ECO:0000259" key="4">
    <source>
        <dbReference type="Pfam" id="PF01494"/>
    </source>
</evidence>
<evidence type="ECO:0000256" key="3">
    <source>
        <dbReference type="ARBA" id="ARBA00022827"/>
    </source>
</evidence>
<dbReference type="STRING" id="758793.BRPE64_CCDS01120"/>
<dbReference type="RefSeq" id="WP_016346906.1">
    <property type="nucleotide sequence ID" value="NC_021288.1"/>
</dbReference>
<evidence type="ECO:0000256" key="1">
    <source>
        <dbReference type="ARBA" id="ARBA00001974"/>
    </source>
</evidence>
<dbReference type="GO" id="GO:0071949">
    <property type="term" value="F:FAD binding"/>
    <property type="evidence" value="ECO:0007669"/>
    <property type="project" value="InterPro"/>
</dbReference>
<gene>
    <name evidence="5" type="ORF">BRPE64_CCDS01120</name>
</gene>
<keyword evidence="6" id="KW-1185">Reference proteome</keyword>
<dbReference type="PANTHER" id="PTHR43004">
    <property type="entry name" value="TRK SYSTEM POTASSIUM UPTAKE PROTEIN"/>
    <property type="match status" value="1"/>
</dbReference>
<dbReference type="Gene3D" id="3.40.30.120">
    <property type="match status" value="1"/>
</dbReference>
<keyword evidence="5" id="KW-0503">Monooxygenase</keyword>
<evidence type="ECO:0000256" key="2">
    <source>
        <dbReference type="ARBA" id="ARBA00022630"/>
    </source>
</evidence>
<dbReference type="PANTHER" id="PTHR43004:SF19">
    <property type="entry name" value="BINDING MONOOXYGENASE, PUTATIVE (JCVI)-RELATED"/>
    <property type="match status" value="1"/>
</dbReference>
<evidence type="ECO:0000313" key="5">
    <source>
        <dbReference type="EMBL" id="BAN26195.1"/>
    </source>
</evidence>
<accession>R4WXZ5</accession>
<proteinExistence type="predicted"/>
<dbReference type="AlphaFoldDB" id="R4WXZ5"/>
<dbReference type="HOGENOM" id="CLU_009665_20_3_4"/>
<dbReference type="EMBL" id="AP013060">
    <property type="protein sequence ID" value="BAN26195.1"/>
    <property type="molecule type" value="Genomic_DNA"/>
</dbReference>
<dbReference type="SUPFAM" id="SSF51905">
    <property type="entry name" value="FAD/NAD(P)-binding domain"/>
    <property type="match status" value="1"/>
</dbReference>
<dbReference type="InterPro" id="IPR002938">
    <property type="entry name" value="FAD-bd"/>
</dbReference>
<dbReference type="PATRIC" id="fig|758793.3.peg.4438"/>
<dbReference type="GO" id="GO:0016709">
    <property type="term" value="F:oxidoreductase activity, acting on paired donors, with incorporation or reduction of molecular oxygen, NAD(P)H as one donor, and incorporation of one atom of oxygen"/>
    <property type="evidence" value="ECO:0007669"/>
    <property type="project" value="UniProtKB-ARBA"/>
</dbReference>